<proteinExistence type="predicted"/>
<organism evidence="2 3">
    <name type="scientific">Flavobacterium rhizosphaerae</name>
    <dbReference type="NCBI Taxonomy" id="3163298"/>
    <lineage>
        <taxon>Bacteria</taxon>
        <taxon>Pseudomonadati</taxon>
        <taxon>Bacteroidota</taxon>
        <taxon>Flavobacteriia</taxon>
        <taxon>Flavobacteriales</taxon>
        <taxon>Flavobacteriaceae</taxon>
        <taxon>Flavobacterium</taxon>
    </lineage>
</organism>
<dbReference type="RefSeq" id="WP_408083241.1">
    <property type="nucleotide sequence ID" value="NZ_JBELPZ010000001.1"/>
</dbReference>
<keyword evidence="1" id="KW-0812">Transmembrane</keyword>
<dbReference type="EMBL" id="JBELPZ010000001">
    <property type="protein sequence ID" value="MFL9843008.1"/>
    <property type="molecule type" value="Genomic_DNA"/>
</dbReference>
<keyword evidence="1" id="KW-0472">Membrane</keyword>
<feature type="transmembrane region" description="Helical" evidence="1">
    <location>
        <begin position="79"/>
        <end position="99"/>
    </location>
</feature>
<name>A0ABW8YS90_9FLAO</name>
<dbReference type="InterPro" id="IPR036927">
    <property type="entry name" value="Cyt_c_oxase-like_su1_sf"/>
</dbReference>
<comment type="caution">
    <text evidence="2">The sequence shown here is derived from an EMBL/GenBank/DDBJ whole genome shotgun (WGS) entry which is preliminary data.</text>
</comment>
<dbReference type="Proteomes" id="UP001629156">
    <property type="component" value="Unassembled WGS sequence"/>
</dbReference>
<gene>
    <name evidence="2" type="ORF">ABS766_01120</name>
</gene>
<feature type="transmembrane region" description="Helical" evidence="1">
    <location>
        <begin position="7"/>
        <end position="28"/>
    </location>
</feature>
<keyword evidence="1" id="KW-1133">Transmembrane helix</keyword>
<evidence type="ECO:0000256" key="1">
    <source>
        <dbReference type="SAM" id="Phobius"/>
    </source>
</evidence>
<protein>
    <submittedName>
        <fullName evidence="2">Uncharacterized protein</fullName>
    </submittedName>
</protein>
<keyword evidence="3" id="KW-1185">Reference proteome</keyword>
<accession>A0ABW8YS90</accession>
<dbReference type="Gene3D" id="1.20.210.10">
    <property type="entry name" value="Cytochrome c oxidase-like, subunit I domain"/>
    <property type="match status" value="1"/>
</dbReference>
<feature type="transmembrane region" description="Helical" evidence="1">
    <location>
        <begin position="119"/>
        <end position="143"/>
    </location>
</feature>
<reference evidence="2 3" key="1">
    <citation type="submission" date="2024-06" db="EMBL/GenBank/DDBJ databases">
        <authorList>
            <person name="Kaempfer P."/>
            <person name="Viver T."/>
        </authorList>
    </citation>
    <scope>NUCLEOTIDE SEQUENCE [LARGE SCALE GENOMIC DNA]</scope>
    <source>
        <strain evidence="2 3">ST-119</strain>
    </source>
</reference>
<evidence type="ECO:0000313" key="2">
    <source>
        <dbReference type="EMBL" id="MFL9843008.1"/>
    </source>
</evidence>
<evidence type="ECO:0000313" key="3">
    <source>
        <dbReference type="Proteomes" id="UP001629156"/>
    </source>
</evidence>
<feature type="transmembrane region" description="Helical" evidence="1">
    <location>
        <begin position="48"/>
        <end position="67"/>
    </location>
</feature>
<sequence length="149" mass="17302">MKLNNRIYWYFWITSFLIFVYGLALLIWSSNSKIVVNFKDIYYVADRFQITMLFKVVYLLLGLLYWIGFRLKLRLNPTLTKIHTYISIGGVAANALLMVVELIRENTLGTIQNSILQQYTLYILLLVLIAQPLFIINFGVGILKGRGSR</sequence>